<evidence type="ECO:0000259" key="2">
    <source>
        <dbReference type="PROSITE" id="PS51371"/>
    </source>
</evidence>
<dbReference type="AlphaFoldDB" id="A0A1F7J9S5"/>
<sequence length="403" mass="46760">MIYFSELANRRVYTQDQVEVGKVSDCIFLATDQPRITKLHIKDKDKNSFLVPIEYFIKINDNVLVQKNYQIVEQVENEISIVKNLLDKQIIDIGGNKVVRANDVIIQEKPFFFVSGVDIGLVGILRWFKLEKPLFSILRRLRIHWLPQILSWADIQPIELARGRVKLKIKETKLKKVRPEDLADHLEKTNIVNVKRILNILDEQFAAEVIGNLNINFQTALFRHMNPEKAAKIISLIEPDEAVDILLTVNKQKREQILQYISEENKKEIIYLMSLSKTPIGEIITSEYLQADSNLMVSEIIDLLKKETKDFPHLSYVYFVNSQKQLVGVCNLHELLLHNPDTPAYRFMTQNVIVIHLTTPKEIAIKKMLKYQLYALPVLDDKKSILGIVTLDDIMEFMEENLI</sequence>
<dbReference type="GO" id="GO:0016020">
    <property type="term" value="C:membrane"/>
    <property type="evidence" value="ECO:0007669"/>
    <property type="project" value="InterPro"/>
</dbReference>
<protein>
    <recommendedName>
        <fullName evidence="2">CBS domain-containing protein</fullName>
    </recommendedName>
</protein>
<dbReference type="Pfam" id="PF05239">
    <property type="entry name" value="PRC"/>
    <property type="match status" value="1"/>
</dbReference>
<dbReference type="STRING" id="1802067.A2966_01675"/>
<dbReference type="EMBL" id="MGAR01000010">
    <property type="protein sequence ID" value="OGK52361.1"/>
    <property type="molecule type" value="Genomic_DNA"/>
</dbReference>
<dbReference type="SMART" id="SM00116">
    <property type="entry name" value="CBS"/>
    <property type="match status" value="1"/>
</dbReference>
<organism evidence="3 4">
    <name type="scientific">Candidatus Roizmanbacteria bacterium RIFCSPLOWO2_01_FULL_41_22</name>
    <dbReference type="NCBI Taxonomy" id="1802067"/>
    <lineage>
        <taxon>Bacteria</taxon>
        <taxon>Candidatus Roizmaniibacteriota</taxon>
    </lineage>
</organism>
<dbReference type="PANTHER" id="PTHR43773:SF1">
    <property type="entry name" value="MAGNESIUM TRANSPORTER MGTE"/>
    <property type="match status" value="1"/>
</dbReference>
<dbReference type="InterPro" id="IPR000644">
    <property type="entry name" value="CBS_dom"/>
</dbReference>
<dbReference type="InterPro" id="IPR011033">
    <property type="entry name" value="PRC_barrel-like_sf"/>
</dbReference>
<name>A0A1F7J9S5_9BACT</name>
<evidence type="ECO:0000313" key="4">
    <source>
        <dbReference type="Proteomes" id="UP000176480"/>
    </source>
</evidence>
<accession>A0A1F7J9S5</accession>
<dbReference type="InterPro" id="IPR006668">
    <property type="entry name" value="Mg_transptr_MgtE_intracell_dom"/>
</dbReference>
<dbReference type="Gene3D" id="3.10.580.10">
    <property type="entry name" value="CBS-domain"/>
    <property type="match status" value="1"/>
</dbReference>
<comment type="caution">
    <text evidence="3">The sequence shown here is derived from an EMBL/GenBank/DDBJ whole genome shotgun (WGS) entry which is preliminary data.</text>
</comment>
<dbReference type="Gene3D" id="2.30.30.240">
    <property type="entry name" value="PRC-barrel domain"/>
    <property type="match status" value="1"/>
</dbReference>
<dbReference type="SUPFAM" id="SSF50346">
    <property type="entry name" value="PRC-barrel domain"/>
    <property type="match status" value="1"/>
</dbReference>
<dbReference type="InterPro" id="IPR046342">
    <property type="entry name" value="CBS_dom_sf"/>
</dbReference>
<feature type="domain" description="CBS" evidence="2">
    <location>
        <begin position="348"/>
        <end position="403"/>
    </location>
</feature>
<dbReference type="PROSITE" id="PS51371">
    <property type="entry name" value="CBS"/>
    <property type="match status" value="1"/>
</dbReference>
<dbReference type="InterPro" id="IPR027275">
    <property type="entry name" value="PRC-brl_dom"/>
</dbReference>
<dbReference type="Pfam" id="PF00571">
    <property type="entry name" value="CBS"/>
    <property type="match status" value="1"/>
</dbReference>
<dbReference type="Pfam" id="PF03448">
    <property type="entry name" value="MgtE_N"/>
    <property type="match status" value="1"/>
</dbReference>
<dbReference type="CDD" id="cd04606">
    <property type="entry name" value="CBS_pair_Mg_transporter"/>
    <property type="match status" value="1"/>
</dbReference>
<dbReference type="SUPFAM" id="SSF54631">
    <property type="entry name" value="CBS-domain pair"/>
    <property type="match status" value="1"/>
</dbReference>
<dbReference type="PANTHER" id="PTHR43773">
    <property type="entry name" value="MAGNESIUM TRANSPORTER MGTE"/>
    <property type="match status" value="1"/>
</dbReference>
<evidence type="ECO:0000256" key="1">
    <source>
        <dbReference type="PROSITE-ProRule" id="PRU00703"/>
    </source>
</evidence>
<reference evidence="3 4" key="1">
    <citation type="journal article" date="2016" name="Nat. Commun.">
        <title>Thousands of microbial genomes shed light on interconnected biogeochemical processes in an aquifer system.</title>
        <authorList>
            <person name="Anantharaman K."/>
            <person name="Brown C.T."/>
            <person name="Hug L.A."/>
            <person name="Sharon I."/>
            <person name="Castelle C.J."/>
            <person name="Probst A.J."/>
            <person name="Thomas B.C."/>
            <person name="Singh A."/>
            <person name="Wilkins M.J."/>
            <person name="Karaoz U."/>
            <person name="Brodie E.L."/>
            <person name="Williams K.H."/>
            <person name="Hubbard S.S."/>
            <person name="Banfield J.F."/>
        </authorList>
    </citation>
    <scope>NUCLEOTIDE SEQUENCE [LARGE SCALE GENOMIC DNA]</scope>
</reference>
<dbReference type="Proteomes" id="UP000176480">
    <property type="component" value="Unassembled WGS sequence"/>
</dbReference>
<dbReference type="SUPFAM" id="SSF158791">
    <property type="entry name" value="MgtE N-terminal domain-like"/>
    <property type="match status" value="1"/>
</dbReference>
<keyword evidence="1" id="KW-0129">CBS domain</keyword>
<evidence type="ECO:0000313" key="3">
    <source>
        <dbReference type="EMBL" id="OGK52361.1"/>
    </source>
</evidence>
<dbReference type="InterPro" id="IPR038076">
    <property type="entry name" value="MgtE_N_sf"/>
</dbReference>
<gene>
    <name evidence="3" type="ORF">A2966_01675</name>
</gene>
<dbReference type="SMART" id="SM00924">
    <property type="entry name" value="MgtE_N"/>
    <property type="match status" value="1"/>
</dbReference>
<dbReference type="InterPro" id="IPR006669">
    <property type="entry name" value="MgtE_transporter"/>
</dbReference>
<dbReference type="GO" id="GO:0015095">
    <property type="term" value="F:magnesium ion transmembrane transporter activity"/>
    <property type="evidence" value="ECO:0007669"/>
    <property type="project" value="InterPro"/>
</dbReference>
<proteinExistence type="predicted"/>
<dbReference type="Gene3D" id="1.25.60.10">
    <property type="entry name" value="MgtE N-terminal domain-like"/>
    <property type="match status" value="1"/>
</dbReference>